<dbReference type="Gene3D" id="1.20.1640.10">
    <property type="entry name" value="Multidrug efflux transporter AcrB transmembrane domain"/>
    <property type="match status" value="1"/>
</dbReference>
<dbReference type="InterPro" id="IPR005665">
    <property type="entry name" value="SecF_bac"/>
</dbReference>
<keyword evidence="3 9" id="KW-1003">Cell membrane</keyword>
<dbReference type="PANTHER" id="PTHR30081">
    <property type="entry name" value="PROTEIN-EXPORT MEMBRANE PROTEIN SEC"/>
    <property type="match status" value="1"/>
</dbReference>
<dbReference type="AlphaFoldDB" id="A0A4P9K4F5"/>
<evidence type="ECO:0000256" key="3">
    <source>
        <dbReference type="ARBA" id="ARBA00022475"/>
    </source>
</evidence>
<sequence length="342" mass="37572">MSNTEQVTNINFMGQRHIAVAFSIFMIVASFAGLWMKGLNFGIDFTGGTIIELSYPKPVDLRELRADLTDAGYDEAVAQHFGSAEDVLIRIAPREGMNSAQLSNQVMDALDKASDEEITLRRVEFVGPQVGDELTEDGALAVLYALFGILIYVALRFEWRFSLGSVVALVHDVIITVGVFAWTQMQFDLTVLAAILAVIGYSLNDTIVVFDRVRENFRTMREGSPIEVTNVAVNQMLSRTLMTSLTTLLVLLALFFLGGEIIHGFATALIVGVVVGTFSSTYVASATALMLGVSKEDLMKAPKEESDKEAEEAELQRIFLEQEAKREAKLAKSGKPLDEDEL</sequence>
<keyword evidence="10" id="KW-0175">Coiled coil</keyword>
<feature type="transmembrane region" description="Helical" evidence="9">
    <location>
        <begin position="138"/>
        <end position="155"/>
    </location>
</feature>
<dbReference type="GO" id="GO:0043952">
    <property type="term" value="P:protein transport by the Sec complex"/>
    <property type="evidence" value="ECO:0007669"/>
    <property type="project" value="UniProtKB-UniRule"/>
</dbReference>
<feature type="domain" description="Protein export membrane protein SecD/SecF C-terminal" evidence="11">
    <location>
        <begin position="112"/>
        <end position="292"/>
    </location>
</feature>
<dbReference type="EMBL" id="CP040602">
    <property type="protein sequence ID" value="QCU89601.1"/>
    <property type="molecule type" value="Genomic_DNA"/>
</dbReference>
<keyword evidence="5 9" id="KW-0653">Protein transport</keyword>
<keyword evidence="7 9" id="KW-0811">Translocation</keyword>
<dbReference type="NCBIfam" id="TIGR00916">
    <property type="entry name" value="2A0604s01"/>
    <property type="match status" value="1"/>
</dbReference>
<gene>
    <name evidence="9 12" type="primary">secF</name>
    <name evidence="12" type="ORF">FE785_02600</name>
</gene>
<evidence type="ECO:0000313" key="12">
    <source>
        <dbReference type="EMBL" id="QCU89601.1"/>
    </source>
</evidence>
<evidence type="ECO:0000256" key="7">
    <source>
        <dbReference type="ARBA" id="ARBA00023010"/>
    </source>
</evidence>
<keyword evidence="6 9" id="KW-1133">Transmembrane helix</keyword>
<feature type="transmembrane region" description="Helical" evidence="9">
    <location>
        <begin position="268"/>
        <end position="293"/>
    </location>
</feature>
<comment type="similarity">
    <text evidence="9">Belongs to the SecD/SecF family. SecF subfamily.</text>
</comment>
<dbReference type="Proteomes" id="UP000304864">
    <property type="component" value="Chromosome"/>
</dbReference>
<dbReference type="HAMAP" id="MF_01464_B">
    <property type="entry name" value="SecF_B"/>
    <property type="match status" value="1"/>
</dbReference>
<reference evidence="12 13" key="1">
    <citation type="submission" date="2019-05" db="EMBL/GenBank/DDBJ databases">
        <title>Thiomicrorhabdus sediminis sp. nov, a novel sulfur-oxidizing bacterium isolated from coastal sediment.</title>
        <authorList>
            <person name="Liu X."/>
        </authorList>
    </citation>
    <scope>NUCLEOTIDE SEQUENCE [LARGE SCALE GENOMIC DNA]</scope>
    <source>
        <strain evidence="12 13">G1</strain>
    </source>
</reference>
<dbReference type="InterPro" id="IPR022646">
    <property type="entry name" value="SecD/SecF_CS"/>
</dbReference>
<feature type="coiled-coil region" evidence="10">
    <location>
        <begin position="303"/>
        <end position="330"/>
    </location>
</feature>
<name>A0A4P9K4F5_9GAMM</name>
<comment type="subunit">
    <text evidence="9">Forms a complex with SecD. Part of the essential Sec protein translocation apparatus which comprises SecA, SecYEG and auxiliary proteins SecDF-YajC and YidC.</text>
</comment>
<evidence type="ECO:0000259" key="11">
    <source>
        <dbReference type="Pfam" id="PF02355"/>
    </source>
</evidence>
<keyword evidence="2 9" id="KW-0813">Transport</keyword>
<proteinExistence type="inferred from homology"/>
<dbReference type="NCBIfam" id="TIGR00966">
    <property type="entry name" value="transloc_SecF"/>
    <property type="match status" value="1"/>
</dbReference>
<dbReference type="RefSeq" id="WP_138564121.1">
    <property type="nucleotide sequence ID" value="NZ_CP040602.1"/>
</dbReference>
<feature type="transmembrane region" description="Helical" evidence="9">
    <location>
        <begin position="18"/>
        <end position="36"/>
    </location>
</feature>
<dbReference type="InterPro" id="IPR022813">
    <property type="entry name" value="SecD/SecF_arch_bac"/>
</dbReference>
<dbReference type="GO" id="GO:0006605">
    <property type="term" value="P:protein targeting"/>
    <property type="evidence" value="ECO:0007669"/>
    <property type="project" value="UniProtKB-UniRule"/>
</dbReference>
<protein>
    <recommendedName>
        <fullName evidence="9">Protein-export membrane protein SecF</fullName>
    </recommendedName>
</protein>
<evidence type="ECO:0000256" key="10">
    <source>
        <dbReference type="SAM" id="Coils"/>
    </source>
</evidence>
<organism evidence="12 13">
    <name type="scientific">Thiomicrorhabdus sediminis</name>
    <dbReference type="NCBI Taxonomy" id="2580412"/>
    <lineage>
        <taxon>Bacteria</taxon>
        <taxon>Pseudomonadati</taxon>
        <taxon>Pseudomonadota</taxon>
        <taxon>Gammaproteobacteria</taxon>
        <taxon>Thiotrichales</taxon>
        <taxon>Piscirickettsiaceae</taxon>
        <taxon>Thiomicrorhabdus</taxon>
    </lineage>
</organism>
<comment type="subcellular location">
    <subcellularLocation>
        <location evidence="1 9">Cell membrane</location>
        <topology evidence="1 9">Multi-pass membrane protein</topology>
    </subcellularLocation>
</comment>
<evidence type="ECO:0000256" key="6">
    <source>
        <dbReference type="ARBA" id="ARBA00022989"/>
    </source>
</evidence>
<dbReference type="GO" id="GO:0065002">
    <property type="term" value="P:intracellular protein transmembrane transport"/>
    <property type="evidence" value="ECO:0007669"/>
    <property type="project" value="UniProtKB-UniRule"/>
</dbReference>
<accession>A0A4P9K4F5</accession>
<evidence type="ECO:0000256" key="8">
    <source>
        <dbReference type="ARBA" id="ARBA00023136"/>
    </source>
</evidence>
<dbReference type="KEGG" id="thig:FE785_02600"/>
<dbReference type="Pfam" id="PF07549">
    <property type="entry name" value="Sec_GG"/>
    <property type="match status" value="1"/>
</dbReference>
<dbReference type="InterPro" id="IPR048634">
    <property type="entry name" value="SecD_SecF_C"/>
</dbReference>
<dbReference type="GO" id="GO:0015450">
    <property type="term" value="F:protein-transporting ATPase activity"/>
    <property type="evidence" value="ECO:0007669"/>
    <property type="project" value="InterPro"/>
</dbReference>
<dbReference type="SUPFAM" id="SSF82866">
    <property type="entry name" value="Multidrug efflux transporter AcrB transmembrane domain"/>
    <property type="match status" value="1"/>
</dbReference>
<dbReference type="OrthoDB" id="9774769at2"/>
<evidence type="ECO:0000256" key="1">
    <source>
        <dbReference type="ARBA" id="ARBA00004651"/>
    </source>
</evidence>
<dbReference type="PRINTS" id="PR01755">
    <property type="entry name" value="SECFTRNLCASE"/>
</dbReference>
<evidence type="ECO:0000256" key="4">
    <source>
        <dbReference type="ARBA" id="ARBA00022692"/>
    </source>
</evidence>
<keyword evidence="4 9" id="KW-0812">Transmembrane</keyword>
<keyword evidence="8 9" id="KW-0472">Membrane</keyword>
<dbReference type="InterPro" id="IPR055344">
    <property type="entry name" value="SecD_SecF_C_bact"/>
</dbReference>
<keyword evidence="13" id="KW-1185">Reference proteome</keyword>
<feature type="transmembrane region" description="Helical" evidence="9">
    <location>
        <begin position="241"/>
        <end position="262"/>
    </location>
</feature>
<evidence type="ECO:0000256" key="2">
    <source>
        <dbReference type="ARBA" id="ARBA00022448"/>
    </source>
</evidence>
<dbReference type="InterPro" id="IPR022645">
    <property type="entry name" value="SecD/SecF_bac"/>
</dbReference>
<comment type="function">
    <text evidence="9">Part of the Sec protein translocase complex. Interacts with the SecYEG preprotein conducting channel. SecDF uses the proton motive force (PMF) to complete protein translocation after the ATP-dependent function of SecA.</text>
</comment>
<dbReference type="GO" id="GO:0005886">
    <property type="term" value="C:plasma membrane"/>
    <property type="evidence" value="ECO:0007669"/>
    <property type="project" value="UniProtKB-SubCell"/>
</dbReference>
<dbReference type="Pfam" id="PF02355">
    <property type="entry name" value="SecD_SecF_C"/>
    <property type="match status" value="1"/>
</dbReference>
<feature type="transmembrane region" description="Helical" evidence="9">
    <location>
        <begin position="162"/>
        <end position="183"/>
    </location>
</feature>
<evidence type="ECO:0000256" key="9">
    <source>
        <dbReference type="HAMAP-Rule" id="MF_01464"/>
    </source>
</evidence>
<dbReference type="PANTHER" id="PTHR30081:SF8">
    <property type="entry name" value="PROTEIN TRANSLOCASE SUBUNIT SECF"/>
    <property type="match status" value="1"/>
</dbReference>
<feature type="transmembrane region" description="Helical" evidence="9">
    <location>
        <begin position="189"/>
        <end position="210"/>
    </location>
</feature>
<evidence type="ECO:0000313" key="13">
    <source>
        <dbReference type="Proteomes" id="UP000304864"/>
    </source>
</evidence>
<evidence type="ECO:0000256" key="5">
    <source>
        <dbReference type="ARBA" id="ARBA00022927"/>
    </source>
</evidence>